<proteinExistence type="predicted"/>
<keyword evidence="1" id="KW-0614">Plasmid</keyword>
<organism evidence="1 2">
    <name type="scientific">Croceicoccus marinus</name>
    <dbReference type="NCBI Taxonomy" id="450378"/>
    <lineage>
        <taxon>Bacteria</taxon>
        <taxon>Pseudomonadati</taxon>
        <taxon>Pseudomonadota</taxon>
        <taxon>Alphaproteobacteria</taxon>
        <taxon>Sphingomonadales</taxon>
        <taxon>Erythrobacteraceae</taxon>
        <taxon>Croceicoccus</taxon>
    </lineage>
</organism>
<name>A0A7G6VZS0_9SPHN</name>
<dbReference type="EMBL" id="CP060053">
    <property type="protein sequence ID" value="QNE07235.1"/>
    <property type="molecule type" value="Genomic_DNA"/>
</dbReference>
<protein>
    <submittedName>
        <fullName evidence="1">Uncharacterized protein</fullName>
    </submittedName>
</protein>
<sequence length="100" mass="11414">MRNRKDAHEGNRHVDDCSLFVPVRLMGRIKLDTITDLARRGYDAKITCAGCGHVSHWNAIELADELSRRRKPLRIEAVEPMMRCRACGKRGAVIQPVEQF</sequence>
<geneLocation type="plasmid" evidence="1 2">
    <name>plas1</name>
</geneLocation>
<dbReference type="RefSeq" id="WP_185885956.1">
    <property type="nucleotide sequence ID" value="NZ_CP060053.1"/>
</dbReference>
<dbReference type="Proteomes" id="UP000515297">
    <property type="component" value="Plasmid plas1"/>
</dbReference>
<evidence type="ECO:0000313" key="2">
    <source>
        <dbReference type="Proteomes" id="UP000515297"/>
    </source>
</evidence>
<dbReference type="AlphaFoldDB" id="A0A7G6VZS0"/>
<evidence type="ECO:0000313" key="1">
    <source>
        <dbReference type="EMBL" id="QNE07235.1"/>
    </source>
</evidence>
<accession>A0A7G6VZS0</accession>
<reference evidence="1 2" key="1">
    <citation type="submission" date="2020-08" db="EMBL/GenBank/DDBJ databases">
        <authorList>
            <person name="Liu G."/>
            <person name="Sun C."/>
        </authorList>
    </citation>
    <scope>NUCLEOTIDE SEQUENCE [LARGE SCALE GENOMIC DNA]</scope>
    <source>
        <strain evidence="1 2">OT19</strain>
        <plasmid evidence="1 2">plas1</plasmid>
    </source>
</reference>
<gene>
    <name evidence="1" type="ORF">H4O24_15050</name>
</gene>